<dbReference type="Gene3D" id="3.30.2460.20">
    <property type="match status" value="1"/>
</dbReference>
<protein>
    <recommendedName>
        <fullName evidence="9">Protein Wnt</fullName>
    </recommendedName>
</protein>
<comment type="function">
    <text evidence="9">Ligand for members of the frizzled family of seven transmembrane receptors.</text>
</comment>
<comment type="similarity">
    <text evidence="2 9">Belongs to the Wnt family.</text>
</comment>
<dbReference type="InterPro" id="IPR018161">
    <property type="entry name" value="Wnt_CS"/>
</dbReference>
<keyword evidence="11" id="KW-1185">Reference proteome</keyword>
<dbReference type="PRINTS" id="PR01349">
    <property type="entry name" value="WNTPROTEIN"/>
</dbReference>
<dbReference type="PROSITE" id="PS00246">
    <property type="entry name" value="WNT1"/>
    <property type="match status" value="1"/>
</dbReference>
<evidence type="ECO:0000256" key="8">
    <source>
        <dbReference type="ARBA" id="ARBA00023288"/>
    </source>
</evidence>
<keyword evidence="4" id="KW-0964">Secreted</keyword>
<evidence type="ECO:0000256" key="2">
    <source>
        <dbReference type="ARBA" id="ARBA00005683"/>
    </source>
</evidence>
<keyword evidence="7" id="KW-1015">Disulfide bond</keyword>
<accession>A0AAV8ZC83</accession>
<name>A0AAV8ZC83_9CUCU</name>
<dbReference type="GO" id="GO:0005615">
    <property type="term" value="C:extracellular space"/>
    <property type="evidence" value="ECO:0007669"/>
    <property type="project" value="TreeGrafter"/>
</dbReference>
<dbReference type="Pfam" id="PF00110">
    <property type="entry name" value="wnt"/>
    <property type="match status" value="2"/>
</dbReference>
<evidence type="ECO:0000256" key="3">
    <source>
        <dbReference type="ARBA" id="ARBA00022473"/>
    </source>
</evidence>
<keyword evidence="5" id="KW-0272">Extracellular matrix</keyword>
<dbReference type="InterPro" id="IPR005817">
    <property type="entry name" value="Wnt"/>
</dbReference>
<dbReference type="SMART" id="SM00097">
    <property type="entry name" value="WNT1"/>
    <property type="match status" value="1"/>
</dbReference>
<comment type="caution">
    <text evidence="10">The sequence shown here is derived from an EMBL/GenBank/DDBJ whole genome shotgun (WGS) entry which is preliminary data.</text>
</comment>
<dbReference type="AlphaFoldDB" id="A0AAV8ZC83"/>
<evidence type="ECO:0000256" key="7">
    <source>
        <dbReference type="ARBA" id="ARBA00023157"/>
    </source>
</evidence>
<dbReference type="GO" id="GO:0060070">
    <property type="term" value="P:canonical Wnt signaling pathway"/>
    <property type="evidence" value="ECO:0007669"/>
    <property type="project" value="TreeGrafter"/>
</dbReference>
<keyword evidence="3 9" id="KW-0217">Developmental protein</keyword>
<evidence type="ECO:0000256" key="5">
    <source>
        <dbReference type="ARBA" id="ARBA00022530"/>
    </source>
</evidence>
<evidence type="ECO:0000256" key="1">
    <source>
        <dbReference type="ARBA" id="ARBA00004498"/>
    </source>
</evidence>
<dbReference type="GO" id="GO:0005109">
    <property type="term" value="F:frizzled binding"/>
    <property type="evidence" value="ECO:0007669"/>
    <property type="project" value="TreeGrafter"/>
</dbReference>
<dbReference type="GO" id="GO:0005125">
    <property type="term" value="F:cytokine activity"/>
    <property type="evidence" value="ECO:0007669"/>
    <property type="project" value="TreeGrafter"/>
</dbReference>
<dbReference type="PANTHER" id="PTHR12027">
    <property type="entry name" value="WNT RELATED"/>
    <property type="match status" value="1"/>
</dbReference>
<organism evidence="10 11">
    <name type="scientific">Aromia moschata</name>
    <dbReference type="NCBI Taxonomy" id="1265417"/>
    <lineage>
        <taxon>Eukaryota</taxon>
        <taxon>Metazoa</taxon>
        <taxon>Ecdysozoa</taxon>
        <taxon>Arthropoda</taxon>
        <taxon>Hexapoda</taxon>
        <taxon>Insecta</taxon>
        <taxon>Pterygota</taxon>
        <taxon>Neoptera</taxon>
        <taxon>Endopterygota</taxon>
        <taxon>Coleoptera</taxon>
        <taxon>Polyphaga</taxon>
        <taxon>Cucujiformia</taxon>
        <taxon>Chrysomeloidea</taxon>
        <taxon>Cerambycidae</taxon>
        <taxon>Cerambycinae</taxon>
        <taxon>Callichromatini</taxon>
        <taxon>Aromia</taxon>
    </lineage>
</organism>
<dbReference type="EMBL" id="JAPWTK010000004">
    <property type="protein sequence ID" value="KAJ8961762.1"/>
    <property type="molecule type" value="Genomic_DNA"/>
</dbReference>
<evidence type="ECO:0000313" key="11">
    <source>
        <dbReference type="Proteomes" id="UP001162162"/>
    </source>
</evidence>
<proteinExistence type="inferred from homology"/>
<dbReference type="GO" id="GO:0045165">
    <property type="term" value="P:cell fate commitment"/>
    <property type="evidence" value="ECO:0007669"/>
    <property type="project" value="TreeGrafter"/>
</dbReference>
<sequence length="341" mass="38550">MVIRWHKLMSDDNETYRRSKLPPNRETAYAKAIIAAGIAHAITKNCSRGEIKDCGCDPKFGQPSTAISGDVVTSDKTRTQQWSWGGCSDDPKYALEVTRKFLDGLEKGSDTVAYVGRHNARVGREIIRDTMVRRCRCHGISGSCSVQTCWMQVAPFEVVAKKLWEKYKKAVRLTHHVVEMALVVGNSARDVGEEKEVPERRKELIFLEQSPDYCISNEAEGVESNKKHGRPVKGLRGIFLSPALSMLVTRETELVESCSTEKLVEIADKVFLARKAACVHETNWNMPLSQRRSCRQLCRGCGHSVKKIRKEVTKRCNCTFTWCCEVKCQTCVENIDEHFCD</sequence>
<evidence type="ECO:0000256" key="4">
    <source>
        <dbReference type="ARBA" id="ARBA00022525"/>
    </source>
</evidence>
<keyword evidence="6 9" id="KW-0879">Wnt signaling pathway</keyword>
<gene>
    <name evidence="10" type="ORF">NQ318_021363</name>
</gene>
<dbReference type="InterPro" id="IPR043158">
    <property type="entry name" value="Wnt_C"/>
</dbReference>
<comment type="subcellular location">
    <subcellularLocation>
        <location evidence="1 9">Secreted</location>
        <location evidence="1 9">Extracellular space</location>
        <location evidence="1 9">Extracellular matrix</location>
    </subcellularLocation>
</comment>
<keyword evidence="8" id="KW-0449">Lipoprotein</keyword>
<evidence type="ECO:0000313" key="10">
    <source>
        <dbReference type="EMBL" id="KAJ8961762.1"/>
    </source>
</evidence>
<dbReference type="GO" id="GO:0030182">
    <property type="term" value="P:neuron differentiation"/>
    <property type="evidence" value="ECO:0007669"/>
    <property type="project" value="TreeGrafter"/>
</dbReference>
<evidence type="ECO:0000256" key="9">
    <source>
        <dbReference type="RuleBase" id="RU003500"/>
    </source>
</evidence>
<reference evidence="10" key="1">
    <citation type="journal article" date="2023" name="Insect Mol. Biol.">
        <title>Genome sequencing provides insights into the evolution of gene families encoding plant cell wall-degrading enzymes in longhorned beetles.</title>
        <authorList>
            <person name="Shin N.R."/>
            <person name="Okamura Y."/>
            <person name="Kirsch R."/>
            <person name="Pauchet Y."/>
        </authorList>
    </citation>
    <scope>NUCLEOTIDE SEQUENCE</scope>
    <source>
        <strain evidence="10">AMC_N1</strain>
    </source>
</reference>
<dbReference type="PANTHER" id="PTHR12027:SF81">
    <property type="entry name" value="WNT INHIBITOR OF DORSAL PROTEIN"/>
    <property type="match status" value="1"/>
</dbReference>
<evidence type="ECO:0000256" key="6">
    <source>
        <dbReference type="ARBA" id="ARBA00022687"/>
    </source>
</evidence>
<dbReference type="Proteomes" id="UP001162162">
    <property type="component" value="Unassembled WGS sequence"/>
</dbReference>